<dbReference type="GO" id="GO:0034551">
    <property type="term" value="P:mitochondrial respiratory chain complex III assembly"/>
    <property type="evidence" value="ECO:0007669"/>
    <property type="project" value="InterPro"/>
</dbReference>
<keyword evidence="4" id="KW-1133">Transmembrane helix</keyword>
<evidence type="ECO:0000256" key="3">
    <source>
        <dbReference type="ARBA" id="ARBA00022792"/>
    </source>
</evidence>
<dbReference type="Ensembl" id="ENSSHAT00000033301.1">
    <property type="protein sequence ID" value="ENSSHAP00000035173.1"/>
    <property type="gene ID" value="ENSSHAG00000031005.1"/>
</dbReference>
<accession>A0A7N4P9M3</accession>
<comment type="subcellular location">
    <subcellularLocation>
        <location evidence="1">Mitochondrion inner membrane</location>
        <topology evidence="1">Single-pass membrane protein</topology>
    </subcellularLocation>
</comment>
<dbReference type="PANTHER" id="PTHR28492">
    <property type="entry name" value="HYPOTHETICAL PROTEIN LOC691921"/>
    <property type="match status" value="1"/>
</dbReference>
<dbReference type="GO" id="GO:0005743">
    <property type="term" value="C:mitochondrial inner membrane"/>
    <property type="evidence" value="ECO:0007669"/>
    <property type="project" value="UniProtKB-SubCell"/>
</dbReference>
<name>A0A7N4P9M3_SARHA</name>
<evidence type="ECO:0000256" key="6">
    <source>
        <dbReference type="ARBA" id="ARBA00023136"/>
    </source>
</evidence>
<keyword evidence="10" id="KW-1185">Reference proteome</keyword>
<evidence type="ECO:0000256" key="1">
    <source>
        <dbReference type="ARBA" id="ARBA00004434"/>
    </source>
</evidence>
<evidence type="ECO:0000256" key="4">
    <source>
        <dbReference type="ARBA" id="ARBA00022989"/>
    </source>
</evidence>
<dbReference type="Proteomes" id="UP000007648">
    <property type="component" value="Unassembled WGS sequence"/>
</dbReference>
<dbReference type="Pfam" id="PF14990">
    <property type="entry name" value="DUF4516"/>
    <property type="match status" value="1"/>
</dbReference>
<reference evidence="9 10" key="1">
    <citation type="journal article" date="2011" name="Proc. Natl. Acad. Sci. U.S.A.">
        <title>Genetic diversity and population structure of the endangered marsupial Sarcophilus harrisii (Tasmanian devil).</title>
        <authorList>
            <person name="Miller W."/>
            <person name="Hayes V.M."/>
            <person name="Ratan A."/>
            <person name="Petersen D.C."/>
            <person name="Wittekindt N.E."/>
            <person name="Miller J."/>
            <person name="Walenz B."/>
            <person name="Knight J."/>
            <person name="Qi J."/>
            <person name="Zhao F."/>
            <person name="Wang Q."/>
            <person name="Bedoya-Reina O.C."/>
            <person name="Katiyar N."/>
            <person name="Tomsho L.P."/>
            <person name="Kasson L.M."/>
            <person name="Hardie R.A."/>
            <person name="Woodbridge P."/>
            <person name="Tindall E.A."/>
            <person name="Bertelsen M.F."/>
            <person name="Dixon D."/>
            <person name="Pyecroft S."/>
            <person name="Helgen K.M."/>
            <person name="Lesk A.M."/>
            <person name="Pringle T.H."/>
            <person name="Patterson N."/>
            <person name="Zhang Y."/>
            <person name="Kreiss A."/>
            <person name="Woods G.M."/>
            <person name="Jones M.E."/>
            <person name="Schuster S.C."/>
        </authorList>
    </citation>
    <scope>NUCLEOTIDE SEQUENCE [LARGE SCALE GENOMIC DNA]</scope>
</reference>
<dbReference type="InterPro" id="IPR027858">
    <property type="entry name" value="BRAWNIN"/>
</dbReference>
<comment type="similarity">
    <text evidence="7">Belongs to the UQCC6 family.</text>
</comment>
<proteinExistence type="inferred from homology"/>
<sequence>LGSQHRLSPGRGFPAGVWSTWVPIQAEAEAAPLGPPPCDSSGLVRAGNPGVGQYTRGPGAPPRDRARRGADCVRSPGPGCPQSPREGARAAPGLPPGPAPAGAHVAADPPAQRARAAARAPALSGFCVSQASGPAPHPDMPAGTSWPSYLKMVAASMAAMLAGAEVVHRYYRPDLSIPEIPPKRGELKTELLGLKAKHKEDQISQQQ</sequence>
<protein>
    <submittedName>
        <fullName evidence="9">Uncharacterized protein</fullName>
    </submittedName>
</protein>
<dbReference type="GeneTree" id="ENSGT00390000007685"/>
<keyword evidence="3" id="KW-0999">Mitochondrion inner membrane</keyword>
<keyword evidence="2" id="KW-0812">Transmembrane</keyword>
<evidence type="ECO:0000313" key="9">
    <source>
        <dbReference type="Ensembl" id="ENSSHAP00000035173.1"/>
    </source>
</evidence>
<dbReference type="AlphaFoldDB" id="A0A7N4P9M3"/>
<keyword evidence="5" id="KW-0496">Mitochondrion</keyword>
<keyword evidence="6" id="KW-0472">Membrane</keyword>
<dbReference type="PANTHER" id="PTHR28492:SF1">
    <property type="entry name" value="UBIQUINOL-CYTOCHROME-C REDUCTASE COMPLEX ASSEMBLY FACTOR 6"/>
    <property type="match status" value="1"/>
</dbReference>
<evidence type="ECO:0000256" key="8">
    <source>
        <dbReference type="SAM" id="MobiDB-lite"/>
    </source>
</evidence>
<dbReference type="InParanoid" id="A0A7N4P9M3"/>
<evidence type="ECO:0000256" key="5">
    <source>
        <dbReference type="ARBA" id="ARBA00023128"/>
    </source>
</evidence>
<feature type="region of interest" description="Disordered" evidence="8">
    <location>
        <begin position="30"/>
        <end position="118"/>
    </location>
</feature>
<reference evidence="9" key="2">
    <citation type="submission" date="2025-08" db="UniProtKB">
        <authorList>
            <consortium name="Ensembl"/>
        </authorList>
    </citation>
    <scope>IDENTIFICATION</scope>
</reference>
<reference evidence="9" key="3">
    <citation type="submission" date="2025-09" db="UniProtKB">
        <authorList>
            <consortium name="Ensembl"/>
        </authorList>
    </citation>
    <scope>IDENTIFICATION</scope>
</reference>
<organism evidence="9 10">
    <name type="scientific">Sarcophilus harrisii</name>
    <name type="common">Tasmanian devil</name>
    <name type="synonym">Sarcophilus laniarius</name>
    <dbReference type="NCBI Taxonomy" id="9305"/>
    <lineage>
        <taxon>Eukaryota</taxon>
        <taxon>Metazoa</taxon>
        <taxon>Chordata</taxon>
        <taxon>Craniata</taxon>
        <taxon>Vertebrata</taxon>
        <taxon>Euteleostomi</taxon>
        <taxon>Mammalia</taxon>
        <taxon>Metatheria</taxon>
        <taxon>Dasyuromorphia</taxon>
        <taxon>Dasyuridae</taxon>
        <taxon>Sarcophilus</taxon>
    </lineage>
</organism>
<feature type="compositionally biased region" description="Low complexity" evidence="8">
    <location>
        <begin position="100"/>
        <end position="118"/>
    </location>
</feature>
<evidence type="ECO:0000313" key="10">
    <source>
        <dbReference type="Proteomes" id="UP000007648"/>
    </source>
</evidence>
<evidence type="ECO:0000256" key="7">
    <source>
        <dbReference type="ARBA" id="ARBA00044944"/>
    </source>
</evidence>
<evidence type="ECO:0000256" key="2">
    <source>
        <dbReference type="ARBA" id="ARBA00022692"/>
    </source>
</evidence>
<feature type="compositionally biased region" description="Basic and acidic residues" evidence="8">
    <location>
        <begin position="62"/>
        <end position="71"/>
    </location>
</feature>
<gene>
    <name evidence="9" type="primary">C5H12orf73</name>
</gene>